<evidence type="ECO:0000313" key="3">
    <source>
        <dbReference type="Proteomes" id="UP001317259"/>
    </source>
</evidence>
<name>A0ABT0FTU4_9ACTN</name>
<accession>A0ABT0FTU4</accession>
<feature type="transmembrane region" description="Helical" evidence="1">
    <location>
        <begin position="74"/>
        <end position="94"/>
    </location>
</feature>
<keyword evidence="3" id="KW-1185">Reference proteome</keyword>
<evidence type="ECO:0000313" key="2">
    <source>
        <dbReference type="EMBL" id="MCK2215684.1"/>
    </source>
</evidence>
<gene>
    <name evidence="2" type="ORF">MF672_018080</name>
</gene>
<protein>
    <submittedName>
        <fullName evidence="2">Uncharacterized protein</fullName>
    </submittedName>
</protein>
<dbReference type="RefSeq" id="WP_247815288.1">
    <property type="nucleotide sequence ID" value="NZ_JAKRKC020000001.1"/>
</dbReference>
<feature type="transmembrane region" description="Helical" evidence="1">
    <location>
        <begin position="232"/>
        <end position="251"/>
    </location>
</feature>
<keyword evidence="1" id="KW-1133">Transmembrane helix</keyword>
<feature type="transmembrane region" description="Helical" evidence="1">
    <location>
        <begin position="50"/>
        <end position="68"/>
    </location>
</feature>
<evidence type="ECO:0000256" key="1">
    <source>
        <dbReference type="SAM" id="Phobius"/>
    </source>
</evidence>
<feature type="transmembrane region" description="Helical" evidence="1">
    <location>
        <begin position="155"/>
        <end position="175"/>
    </location>
</feature>
<keyword evidence="1" id="KW-0812">Transmembrane</keyword>
<sequence>MDGSGKDPRPGELRAARSWLARHGLGDTPPTPLLAARLAARWRARVVEQVLLALLIMTAAAVYAFGVLSGPGGSGPLVLLGGLVVALLAARWQVEAWVRRVDRRAGAALARRAAHPVQLGWRALLGRPHAACAAGIHAAALALAAGAFATGDTAVRRAAAVLLVALAGAAAAAVLQLRDLLRRPVVAEDEVSLTADVIMRIEDARESMSPGVVWSLPVILLLGPTFGWWSAVSVGLVPLGLAAVALVQLRAPSTAAMARRIVAP</sequence>
<comment type="caution">
    <text evidence="2">The sequence shown here is derived from an EMBL/GenBank/DDBJ whole genome shotgun (WGS) entry which is preliminary data.</text>
</comment>
<keyword evidence="1" id="KW-0472">Membrane</keyword>
<organism evidence="2 3">
    <name type="scientific">Actinomadura luzonensis</name>
    <dbReference type="NCBI Taxonomy" id="2805427"/>
    <lineage>
        <taxon>Bacteria</taxon>
        <taxon>Bacillati</taxon>
        <taxon>Actinomycetota</taxon>
        <taxon>Actinomycetes</taxon>
        <taxon>Streptosporangiales</taxon>
        <taxon>Thermomonosporaceae</taxon>
        <taxon>Actinomadura</taxon>
    </lineage>
</organism>
<proteinExistence type="predicted"/>
<dbReference type="Proteomes" id="UP001317259">
    <property type="component" value="Unassembled WGS sequence"/>
</dbReference>
<reference evidence="2 3" key="1">
    <citation type="submission" date="2022-04" db="EMBL/GenBank/DDBJ databases">
        <title>Genome draft of Actinomadura sp. ATCC 31491.</title>
        <authorList>
            <person name="Shi X."/>
            <person name="Du Y."/>
        </authorList>
    </citation>
    <scope>NUCLEOTIDE SEQUENCE [LARGE SCALE GENOMIC DNA]</scope>
    <source>
        <strain evidence="2 3">ATCC 31491</strain>
    </source>
</reference>
<dbReference type="EMBL" id="JAKRKC020000001">
    <property type="protein sequence ID" value="MCK2215684.1"/>
    <property type="molecule type" value="Genomic_DNA"/>
</dbReference>